<sequence length="559" mass="60515">MECEGLTVDEPFETQTPVDTFARDNLPPRETWPELIFALPDLRTPRRLNCVTPFLDRWIAEGRGHALCLIGEHESLTYRQLFERVNRIANVLVNRLGLCPGNRVLLRSGNTPMMVATYLAVLKAGGIVVATMPLLRAREIAYPLNKAQIRLALCDRRLAAEMEGARAHAPGLDRVIYWGGGPDSLEALMEAESPAFTAADTAADDVCLIAFTSGTTGEPKGAMHVHRDMLAICDTYARHVVRAGPDDRFIGSAPFAFTFGLAIILFPMRVGGSAVVLEKAGPDDLAQAIGRERATICFTAPTAYRAMLAKFASYDLSSLRRCISAGEALNRATFEAWKAATGLTLLDGIGGTEMLHIYIASPEEEVRPGATGRPVTGYEARVVDAQGREVPPGTVGRLAVRGPTGCRYLADPRQGAYVVDGWNYPGDSYLMDEDGYFWYQARSDDMIVASGYNIAGPEVEAALLRHPAILECGVVGAPDPERGTIVKAYVVTQPGVTADAAFAKALQDFVKAEIAPYKYPRAIEFVAALPKTASGKIQRFALRRRAAEAAMPVRLAASA</sequence>
<accession>A0A0J6SNJ2</accession>
<dbReference type="GO" id="GO:0016878">
    <property type="term" value="F:acid-thiol ligase activity"/>
    <property type="evidence" value="ECO:0007669"/>
    <property type="project" value="UniProtKB-ARBA"/>
</dbReference>
<comment type="similarity">
    <text evidence="1">Belongs to the ATP-dependent AMP-binding enzyme family.</text>
</comment>
<dbReference type="GO" id="GO:0016405">
    <property type="term" value="F:CoA-ligase activity"/>
    <property type="evidence" value="ECO:0007669"/>
    <property type="project" value="InterPro"/>
</dbReference>
<evidence type="ECO:0000256" key="3">
    <source>
        <dbReference type="ARBA" id="ARBA00022741"/>
    </source>
</evidence>
<evidence type="ECO:0000313" key="8">
    <source>
        <dbReference type="Proteomes" id="UP000035929"/>
    </source>
</evidence>
<dbReference type="PROSITE" id="PS00455">
    <property type="entry name" value="AMP_BINDING"/>
    <property type="match status" value="1"/>
</dbReference>
<comment type="caution">
    <text evidence="7">The sequence shown here is derived from an EMBL/GenBank/DDBJ whole genome shotgun (WGS) entry which is preliminary data.</text>
</comment>
<evidence type="ECO:0000256" key="1">
    <source>
        <dbReference type="ARBA" id="ARBA00006432"/>
    </source>
</evidence>
<organism evidence="7 8">
    <name type="scientific">Methylobacterium aquaticum</name>
    <dbReference type="NCBI Taxonomy" id="270351"/>
    <lineage>
        <taxon>Bacteria</taxon>
        <taxon>Pseudomonadati</taxon>
        <taxon>Pseudomonadota</taxon>
        <taxon>Alphaproteobacteria</taxon>
        <taxon>Hyphomicrobiales</taxon>
        <taxon>Methylobacteriaceae</taxon>
        <taxon>Methylobacterium</taxon>
    </lineage>
</organism>
<dbReference type="PANTHER" id="PTHR43352">
    <property type="entry name" value="ACETYL-COA SYNTHETASE"/>
    <property type="match status" value="1"/>
</dbReference>
<dbReference type="EMBL" id="LABX01000065">
    <property type="protein sequence ID" value="KMO36790.1"/>
    <property type="molecule type" value="Genomic_DNA"/>
</dbReference>
<dbReference type="GO" id="GO:0044550">
    <property type="term" value="P:secondary metabolite biosynthetic process"/>
    <property type="evidence" value="ECO:0007669"/>
    <property type="project" value="TreeGrafter"/>
</dbReference>
<dbReference type="Gene3D" id="3.40.50.12780">
    <property type="entry name" value="N-terminal domain of ligase-like"/>
    <property type="match status" value="1"/>
</dbReference>
<dbReference type="InterPro" id="IPR020845">
    <property type="entry name" value="AMP-binding_CS"/>
</dbReference>
<dbReference type="Pfam" id="PF13193">
    <property type="entry name" value="AMP-binding_C"/>
    <property type="match status" value="1"/>
</dbReference>
<evidence type="ECO:0000259" key="6">
    <source>
        <dbReference type="Pfam" id="PF13193"/>
    </source>
</evidence>
<proteinExistence type="inferred from homology"/>
<dbReference type="NCBIfam" id="TIGR02262">
    <property type="entry name" value="benz_CoA_lig"/>
    <property type="match status" value="1"/>
</dbReference>
<dbReference type="InterPro" id="IPR000873">
    <property type="entry name" value="AMP-dep_synth/lig_dom"/>
</dbReference>
<dbReference type="Proteomes" id="UP000035929">
    <property type="component" value="Unassembled WGS sequence"/>
</dbReference>
<dbReference type="PANTHER" id="PTHR43352:SF1">
    <property type="entry name" value="ANTHRANILATE--COA LIGASE"/>
    <property type="match status" value="1"/>
</dbReference>
<evidence type="ECO:0000256" key="4">
    <source>
        <dbReference type="ARBA" id="ARBA00022840"/>
    </source>
</evidence>
<name>A0A0J6SNJ2_9HYPH</name>
<feature type="domain" description="AMP-binding enzyme C-terminal" evidence="6">
    <location>
        <begin position="458"/>
        <end position="536"/>
    </location>
</feature>
<evidence type="ECO:0000313" key="7">
    <source>
        <dbReference type="EMBL" id="KMO36790.1"/>
    </source>
</evidence>
<dbReference type="InterPro" id="IPR042099">
    <property type="entry name" value="ANL_N_sf"/>
</dbReference>
<reference evidence="7 8" key="1">
    <citation type="submission" date="2015-03" db="EMBL/GenBank/DDBJ databases">
        <title>Genome sequencing of Methylobacterium aquaticum DSM16371 type strain.</title>
        <authorList>
            <person name="Chaudhry V."/>
            <person name="Patil P.B."/>
        </authorList>
    </citation>
    <scope>NUCLEOTIDE SEQUENCE [LARGE SCALE GENOMIC DNA]</scope>
    <source>
        <strain evidence="7 8">DSM 16371</strain>
    </source>
</reference>
<dbReference type="PATRIC" id="fig|270351.6.peg.6600"/>
<dbReference type="Pfam" id="PF00501">
    <property type="entry name" value="AMP-binding"/>
    <property type="match status" value="1"/>
</dbReference>
<evidence type="ECO:0000259" key="5">
    <source>
        <dbReference type="Pfam" id="PF00501"/>
    </source>
</evidence>
<keyword evidence="2 7" id="KW-0436">Ligase</keyword>
<dbReference type="SUPFAM" id="SSF56801">
    <property type="entry name" value="Acetyl-CoA synthetase-like"/>
    <property type="match status" value="1"/>
</dbReference>
<gene>
    <name evidence="7" type="ORF">VP06_09160</name>
</gene>
<dbReference type="FunFam" id="3.30.300.30:FF:000005">
    <property type="entry name" value="Acyl-coenzyme A synthetase ACSM5, mitochondrial"/>
    <property type="match status" value="1"/>
</dbReference>
<keyword evidence="3" id="KW-0547">Nucleotide-binding</keyword>
<dbReference type="Gene3D" id="3.30.300.30">
    <property type="match status" value="1"/>
</dbReference>
<dbReference type="InterPro" id="IPR025110">
    <property type="entry name" value="AMP-bd_C"/>
</dbReference>
<dbReference type="AlphaFoldDB" id="A0A0J6SNJ2"/>
<feature type="domain" description="AMP-dependent synthetase/ligase" evidence="5">
    <location>
        <begin position="60"/>
        <end position="404"/>
    </location>
</feature>
<evidence type="ECO:0000256" key="2">
    <source>
        <dbReference type="ARBA" id="ARBA00022598"/>
    </source>
</evidence>
<keyword evidence="4" id="KW-0067">ATP-binding</keyword>
<dbReference type="InterPro" id="IPR045851">
    <property type="entry name" value="AMP-bd_C_sf"/>
</dbReference>
<dbReference type="InterPro" id="IPR011957">
    <property type="entry name" value="Benz_CoA_lig"/>
</dbReference>
<dbReference type="GO" id="GO:0005524">
    <property type="term" value="F:ATP binding"/>
    <property type="evidence" value="ECO:0007669"/>
    <property type="project" value="UniProtKB-KW"/>
</dbReference>
<protein>
    <submittedName>
        <fullName evidence="7">2-aminobenzoate-CoA ligase</fullName>
    </submittedName>
</protein>